<organism evidence="1 2">
    <name type="scientific">Bacteroides ovatus</name>
    <dbReference type="NCBI Taxonomy" id="28116"/>
    <lineage>
        <taxon>Bacteria</taxon>
        <taxon>Pseudomonadati</taxon>
        <taxon>Bacteroidota</taxon>
        <taxon>Bacteroidia</taxon>
        <taxon>Bacteroidales</taxon>
        <taxon>Bacteroidaceae</taxon>
        <taxon>Bacteroides</taxon>
    </lineage>
</organism>
<evidence type="ECO:0000313" key="1">
    <source>
        <dbReference type="EMBL" id="KAA3921104.1"/>
    </source>
</evidence>
<proteinExistence type="predicted"/>
<sequence length="62" mass="7401">MKVTIYWVTKDSDKIARIRERFGIGTYRSVNGETPAEIREEDMELLRETERRGFIQIRNKPT</sequence>
<reference evidence="1 2" key="1">
    <citation type="journal article" date="2019" name="Nat. Med.">
        <title>A library of human gut bacterial isolates paired with longitudinal multiomics data enables mechanistic microbiome research.</title>
        <authorList>
            <person name="Poyet M."/>
            <person name="Groussin M."/>
            <person name="Gibbons S.M."/>
            <person name="Avila-Pacheco J."/>
            <person name="Jiang X."/>
            <person name="Kearney S.M."/>
            <person name="Perrotta A.R."/>
            <person name="Berdy B."/>
            <person name="Zhao S."/>
            <person name="Lieberman T.D."/>
            <person name="Swanson P.K."/>
            <person name="Smith M."/>
            <person name="Roesemann S."/>
            <person name="Alexander J.E."/>
            <person name="Rich S.A."/>
            <person name="Livny J."/>
            <person name="Vlamakis H."/>
            <person name="Clish C."/>
            <person name="Bullock K."/>
            <person name="Deik A."/>
            <person name="Scott J."/>
            <person name="Pierce K.A."/>
            <person name="Xavier R.J."/>
            <person name="Alm E.J."/>
        </authorList>
    </citation>
    <scope>NUCLEOTIDE SEQUENCE [LARGE SCALE GENOMIC DNA]</scope>
    <source>
        <strain evidence="1 2">BIOML-A160</strain>
    </source>
</reference>
<dbReference type="Proteomes" id="UP000365824">
    <property type="component" value="Unassembled WGS sequence"/>
</dbReference>
<dbReference type="EMBL" id="VWLB01000089">
    <property type="protein sequence ID" value="KAA3921104.1"/>
    <property type="molecule type" value="Genomic_DNA"/>
</dbReference>
<gene>
    <name evidence="1" type="ORF">F3F25_28140</name>
</gene>
<protein>
    <submittedName>
        <fullName evidence="1">Uncharacterized protein</fullName>
    </submittedName>
</protein>
<dbReference type="AlphaFoldDB" id="A0A139KY05"/>
<dbReference type="RefSeq" id="WP_008775937.1">
    <property type="nucleotide sequence ID" value="NZ_CAKJZA010000004.1"/>
</dbReference>
<evidence type="ECO:0000313" key="2">
    <source>
        <dbReference type="Proteomes" id="UP000365824"/>
    </source>
</evidence>
<accession>A0A139KY05</accession>
<name>A0A139KY05_BACOV</name>
<comment type="caution">
    <text evidence="1">The sequence shown here is derived from an EMBL/GenBank/DDBJ whole genome shotgun (WGS) entry which is preliminary data.</text>
</comment>